<protein>
    <submittedName>
        <fullName evidence="3">Glycogen debranching enzyme</fullName>
        <ecNumber evidence="3">2.4.1.25</ecNumber>
    </submittedName>
</protein>
<dbReference type="Pfam" id="PF06202">
    <property type="entry name" value="GDE_C"/>
    <property type="match status" value="1"/>
</dbReference>
<dbReference type="PANTHER" id="PTHR10569">
    <property type="entry name" value="GLYCOGEN DEBRANCHING ENZYME"/>
    <property type="match status" value="1"/>
</dbReference>
<dbReference type="Gene3D" id="1.50.10.10">
    <property type="match status" value="1"/>
</dbReference>
<evidence type="ECO:0000313" key="4">
    <source>
        <dbReference type="Proteomes" id="UP000002620"/>
    </source>
</evidence>
<feature type="domain" description="Glycogen debranching enzyme C-terminal" evidence="1">
    <location>
        <begin position="283"/>
        <end position="645"/>
    </location>
</feature>
<dbReference type="InterPro" id="IPR008928">
    <property type="entry name" value="6-hairpin_glycosidase_sf"/>
</dbReference>
<keyword evidence="3" id="KW-0808">Transferase</keyword>
<evidence type="ECO:0000313" key="3">
    <source>
        <dbReference type="EMBL" id="ACX52906.1"/>
    </source>
</evidence>
<dbReference type="RefSeq" id="WP_015739783.1">
    <property type="nucleotide sequence ID" value="NC_013385.1"/>
</dbReference>
<dbReference type="GO" id="GO:0005980">
    <property type="term" value="P:glycogen catabolic process"/>
    <property type="evidence" value="ECO:0007669"/>
    <property type="project" value="InterPro"/>
</dbReference>
<dbReference type="PANTHER" id="PTHR10569:SF2">
    <property type="entry name" value="GLYCOGEN DEBRANCHING ENZYME"/>
    <property type="match status" value="1"/>
</dbReference>
<dbReference type="NCBIfam" id="TIGR01561">
    <property type="entry name" value="gde_arch"/>
    <property type="match status" value="1"/>
</dbReference>
<dbReference type="KEGG" id="adg:Adeg_1820"/>
<dbReference type="GO" id="GO:0004135">
    <property type="term" value="F:amylo-alpha-1,6-glucosidase activity"/>
    <property type="evidence" value="ECO:0007669"/>
    <property type="project" value="InterPro"/>
</dbReference>
<dbReference type="EC" id="2.4.1.25" evidence="3"/>
<dbReference type="EMBL" id="CP001785">
    <property type="protein sequence ID" value="ACX52906.1"/>
    <property type="molecule type" value="Genomic_DNA"/>
</dbReference>
<name>C9R9C7_AMMDK</name>
<dbReference type="InterPro" id="IPR012341">
    <property type="entry name" value="6hp_glycosidase-like_sf"/>
</dbReference>
<keyword evidence="4" id="KW-1185">Reference proteome</keyword>
<evidence type="ECO:0000259" key="2">
    <source>
        <dbReference type="Pfam" id="PF12439"/>
    </source>
</evidence>
<organism evidence="3 4">
    <name type="scientific">Ammonifex degensii (strain DSM 10501 / KC4)</name>
    <dbReference type="NCBI Taxonomy" id="429009"/>
    <lineage>
        <taxon>Bacteria</taxon>
        <taxon>Bacillati</taxon>
        <taxon>Bacillota</taxon>
        <taxon>Clostridia</taxon>
        <taxon>Thermoanaerobacterales</taxon>
        <taxon>Thermoanaerobacteraceae</taxon>
        <taxon>Ammonifex</taxon>
    </lineage>
</organism>
<proteinExistence type="predicted"/>
<dbReference type="InterPro" id="IPR024742">
    <property type="entry name" value="Glycogen_debranch_N"/>
</dbReference>
<dbReference type="GO" id="GO:0004134">
    <property type="term" value="F:4-alpha-glucanotransferase activity"/>
    <property type="evidence" value="ECO:0007669"/>
    <property type="project" value="UniProtKB-EC"/>
</dbReference>
<keyword evidence="3" id="KW-0328">Glycosyltransferase</keyword>
<dbReference type="SUPFAM" id="SSF48208">
    <property type="entry name" value="Six-hairpin glycosidases"/>
    <property type="match status" value="1"/>
</dbReference>
<dbReference type="eggNOG" id="COG3408">
    <property type="taxonomic scope" value="Bacteria"/>
</dbReference>
<dbReference type="FunFam" id="1.50.10.10:FF:000073">
    <property type="entry name" value="Glycogen debranching enzyme, hypothetical (TreX-like)"/>
    <property type="match status" value="1"/>
</dbReference>
<sequence>MIYHFSKEAWRTFERGCEREWLITNGLGGFASGTLVGANTRRYHGLLVAALNPPVRRYLLLAKLDEQLICGGVTYNLATNCTRDGVTERGYIHLQHVKIDPFPTFTYRCGLIWLEKTVFMPRYRNATVIIYRLSSGSGPAELRLWPLVNYRDYHGNAYCGTISFRQENLPGGVVIWGPEGLPPLFLQVSRGSFHPSPDWYYGMHYPAEAERGLNPYEDHYLPGYFTVFVPPEEEVEVMVTASLGEVLEPAAAGKLLREAREHLEEVVRRAGHADSLAQELVRAADAFLVKRSCPTGTSVIAGYPWFTDWGRDALISLPGLTLVTRRFTEAREILLLYGSAVKEGLVPNFFPDEGEPWYNSVDASLWYFYAVQQYWRYTGDNDFVREEAWPVMLEILRRYVEGTRYGIKADPKDGLLRAGEPGVQLTWMDAKVGDWVVTPRRGKPVEVNALWYNAVRFLEELSSRWNLSFPYSGLGDKIRGGFKKFWCPEGYLCDVIDDEGRKDLSFRPNQILAASLPYSPLTQEQARAVVKRVEEELYTPYGLRSLSPRDPAYRGRYVGDVLQRDAAYHQGTVWSWLIGPFITAYRKVFAGEKAARRQIRRFFDPFRAHLEDHGVGYISEIFDGDDPFLPRGCFAQAWGVAEVLRAYVEDFLGVE</sequence>
<dbReference type="InterPro" id="IPR006451">
    <property type="entry name" value="Glycogen_debranch_arc"/>
</dbReference>
<reference evidence="3 4" key="1">
    <citation type="submission" date="2009-10" db="EMBL/GenBank/DDBJ databases">
        <title>Complete sequence of chromosome of Ammonifex degensii KC4.</title>
        <authorList>
            <consortium name="US DOE Joint Genome Institute"/>
            <person name="Kerfeld C."/>
            <person name="Goodner B."/>
            <person name="Huber H."/>
            <person name="Stetter K."/>
            <person name="Lucas S."/>
            <person name="Copeland A."/>
            <person name="Lapidus A."/>
            <person name="Glavina del Rio T."/>
            <person name="Dalin E."/>
            <person name="Tice H."/>
            <person name="Bruce D."/>
            <person name="Goodwin L."/>
            <person name="Pitluck S."/>
            <person name="Saunders E."/>
            <person name="Brettin T."/>
            <person name="Detter J.C."/>
            <person name="Han C."/>
            <person name="Larimer F."/>
            <person name="Land M."/>
            <person name="Hauser L."/>
            <person name="Kyrpides N."/>
            <person name="Ovchinnikova G."/>
            <person name="Richardson P."/>
        </authorList>
    </citation>
    <scope>NUCLEOTIDE SEQUENCE [LARGE SCALE GENOMIC DNA]</scope>
    <source>
        <strain evidence="4">DSM 10501 / KC4</strain>
    </source>
</reference>
<gene>
    <name evidence="3" type="ordered locus">Adeg_1820</name>
</gene>
<dbReference type="Pfam" id="PF12439">
    <property type="entry name" value="GDE_N"/>
    <property type="match status" value="1"/>
</dbReference>
<evidence type="ECO:0000259" key="1">
    <source>
        <dbReference type="Pfam" id="PF06202"/>
    </source>
</evidence>
<accession>C9R9C7</accession>
<dbReference type="InterPro" id="IPR010401">
    <property type="entry name" value="AGL/Gdb1"/>
</dbReference>
<dbReference type="AlphaFoldDB" id="C9R9C7"/>
<feature type="domain" description="Glycogen debranching enzyme bacterial and archaeal type N-terminal" evidence="2">
    <location>
        <begin position="19"/>
        <end position="235"/>
    </location>
</feature>
<dbReference type="HOGENOM" id="CLU_026835_0_0_9"/>
<dbReference type="STRING" id="429009.Adeg_1820"/>
<dbReference type="InterPro" id="IPR032790">
    <property type="entry name" value="GDE_C"/>
</dbReference>
<dbReference type="Proteomes" id="UP000002620">
    <property type="component" value="Chromosome"/>
</dbReference>